<protein>
    <submittedName>
        <fullName evidence="6">LysR substrate-binding domain-containing protein</fullName>
    </submittedName>
</protein>
<evidence type="ECO:0000256" key="1">
    <source>
        <dbReference type="ARBA" id="ARBA00009437"/>
    </source>
</evidence>
<dbReference type="Gene3D" id="3.40.190.10">
    <property type="entry name" value="Periplasmic binding protein-like II"/>
    <property type="match status" value="2"/>
</dbReference>
<evidence type="ECO:0000313" key="7">
    <source>
        <dbReference type="Proteomes" id="UP001359886"/>
    </source>
</evidence>
<evidence type="ECO:0000256" key="4">
    <source>
        <dbReference type="ARBA" id="ARBA00023163"/>
    </source>
</evidence>
<dbReference type="EMBL" id="JAZHOG010000011">
    <property type="protein sequence ID" value="MEJ8569063.1"/>
    <property type="molecule type" value="Genomic_DNA"/>
</dbReference>
<name>A0AAW9RFP1_9GAMM</name>
<dbReference type="SUPFAM" id="SSF46785">
    <property type="entry name" value="Winged helix' DNA-binding domain"/>
    <property type="match status" value="1"/>
</dbReference>
<dbReference type="GO" id="GO:0000976">
    <property type="term" value="F:transcription cis-regulatory region binding"/>
    <property type="evidence" value="ECO:0007669"/>
    <property type="project" value="TreeGrafter"/>
</dbReference>
<dbReference type="PANTHER" id="PTHR30126">
    <property type="entry name" value="HTH-TYPE TRANSCRIPTIONAL REGULATOR"/>
    <property type="match status" value="1"/>
</dbReference>
<accession>A0AAW9RFP1</accession>
<dbReference type="AlphaFoldDB" id="A0AAW9RFP1"/>
<dbReference type="Gene3D" id="1.10.10.10">
    <property type="entry name" value="Winged helix-like DNA-binding domain superfamily/Winged helix DNA-binding domain"/>
    <property type="match status" value="1"/>
</dbReference>
<dbReference type="Pfam" id="PF00126">
    <property type="entry name" value="HTH_1"/>
    <property type="match status" value="1"/>
</dbReference>
<dbReference type="PRINTS" id="PR00039">
    <property type="entry name" value="HTHLYSR"/>
</dbReference>
<feature type="domain" description="HTH lysR-type" evidence="5">
    <location>
        <begin position="1"/>
        <end position="59"/>
    </location>
</feature>
<gene>
    <name evidence="6" type="ORF">V3330_15635</name>
</gene>
<dbReference type="GO" id="GO:0003700">
    <property type="term" value="F:DNA-binding transcription factor activity"/>
    <property type="evidence" value="ECO:0007669"/>
    <property type="project" value="InterPro"/>
</dbReference>
<dbReference type="GO" id="GO:0019344">
    <property type="term" value="P:cysteine biosynthetic process"/>
    <property type="evidence" value="ECO:0007669"/>
    <property type="project" value="TreeGrafter"/>
</dbReference>
<dbReference type="RefSeq" id="WP_354696387.1">
    <property type="nucleotide sequence ID" value="NZ_JAZHOG010000011.1"/>
</dbReference>
<dbReference type="Pfam" id="PF03466">
    <property type="entry name" value="LysR_substrate"/>
    <property type="match status" value="1"/>
</dbReference>
<evidence type="ECO:0000256" key="3">
    <source>
        <dbReference type="ARBA" id="ARBA00023125"/>
    </source>
</evidence>
<comment type="caution">
    <text evidence="6">The sequence shown here is derived from an EMBL/GenBank/DDBJ whole genome shotgun (WGS) entry which is preliminary data.</text>
</comment>
<dbReference type="SUPFAM" id="SSF53850">
    <property type="entry name" value="Periplasmic binding protein-like II"/>
    <property type="match status" value="1"/>
</dbReference>
<keyword evidence="2" id="KW-0805">Transcription regulation</keyword>
<proteinExistence type="inferred from homology"/>
<keyword evidence="7" id="KW-1185">Reference proteome</keyword>
<sequence length="342" mass="38250">MKLQQLRYLVAIVDNGMNITQAAQALFTSQPGVSKQVKLLEDELSLPLFIRKGKSLDGLTDAGEEVVRRSRRILTEVENIRSVSRDMAGQLQGELIVATTHTQARYVLPDLLEGFQRAFPGISVSLVQGTSDRIAKRVQDQEADFAIASGRSELFSELITLPIYHWERTVLVPHEHELASLEHPTLADLARYPIISYTHSFDPGSDQAVAFERDGSRPNVVFTAEDPDVIKAYVRKEMGIGIVACMAYDKEKDSDLLAIDATRLFPSCTTWIGFRRDRFLRDYMFGFLELMVPGLDRRKIEELVEQAEGGRGPAYGESLAALNNHPSIGNRFSNCCNGEFNL</sequence>
<dbReference type="InterPro" id="IPR036390">
    <property type="entry name" value="WH_DNA-bd_sf"/>
</dbReference>
<keyword evidence="4" id="KW-0804">Transcription</keyword>
<organism evidence="6 7">
    <name type="scientific">Elongatibacter sediminis</name>
    <dbReference type="NCBI Taxonomy" id="3119006"/>
    <lineage>
        <taxon>Bacteria</taxon>
        <taxon>Pseudomonadati</taxon>
        <taxon>Pseudomonadota</taxon>
        <taxon>Gammaproteobacteria</taxon>
        <taxon>Chromatiales</taxon>
        <taxon>Wenzhouxiangellaceae</taxon>
        <taxon>Elongatibacter</taxon>
    </lineage>
</organism>
<comment type="similarity">
    <text evidence="1">Belongs to the LysR transcriptional regulatory family.</text>
</comment>
<evidence type="ECO:0000256" key="2">
    <source>
        <dbReference type="ARBA" id="ARBA00023015"/>
    </source>
</evidence>
<evidence type="ECO:0000313" key="6">
    <source>
        <dbReference type="EMBL" id="MEJ8569063.1"/>
    </source>
</evidence>
<keyword evidence="3" id="KW-0238">DNA-binding</keyword>
<dbReference type="Proteomes" id="UP001359886">
    <property type="component" value="Unassembled WGS sequence"/>
</dbReference>
<dbReference type="FunFam" id="1.10.10.10:FF:000001">
    <property type="entry name" value="LysR family transcriptional regulator"/>
    <property type="match status" value="1"/>
</dbReference>
<evidence type="ECO:0000259" key="5">
    <source>
        <dbReference type="PROSITE" id="PS50931"/>
    </source>
</evidence>
<dbReference type="PANTHER" id="PTHR30126:SF6">
    <property type="entry name" value="HTH-TYPE TRANSCRIPTIONAL REGULATOR CYSB-RELATED"/>
    <property type="match status" value="1"/>
</dbReference>
<dbReference type="InterPro" id="IPR005119">
    <property type="entry name" value="LysR_subst-bd"/>
</dbReference>
<dbReference type="PROSITE" id="PS50931">
    <property type="entry name" value="HTH_LYSR"/>
    <property type="match status" value="1"/>
</dbReference>
<dbReference type="InterPro" id="IPR000847">
    <property type="entry name" value="LysR_HTH_N"/>
</dbReference>
<dbReference type="InterPro" id="IPR036388">
    <property type="entry name" value="WH-like_DNA-bd_sf"/>
</dbReference>
<reference evidence="6 7" key="1">
    <citation type="submission" date="2024-02" db="EMBL/GenBank/DDBJ databases">
        <title>A novel Wenzhouxiangellaceae bacterium, isolated from coastal sediments.</title>
        <authorList>
            <person name="Du Z.-J."/>
            <person name="Ye Y.-Q."/>
            <person name="Zhang X.-Y."/>
        </authorList>
    </citation>
    <scope>NUCLEOTIDE SEQUENCE [LARGE SCALE GENOMIC DNA]</scope>
    <source>
        <strain evidence="6 7">CH-27</strain>
    </source>
</reference>